<accession>A0ABD1UWW3</accession>
<evidence type="ECO:0000313" key="4">
    <source>
        <dbReference type="Proteomes" id="UP001604277"/>
    </source>
</evidence>
<dbReference type="EMBL" id="JBFOLJ010000006">
    <property type="protein sequence ID" value="KAL2529416.1"/>
    <property type="molecule type" value="Genomic_DNA"/>
</dbReference>
<protein>
    <submittedName>
        <fullName evidence="3">Uncharacterized protein</fullName>
    </submittedName>
</protein>
<dbReference type="GO" id="GO:0008168">
    <property type="term" value="F:methyltransferase activity"/>
    <property type="evidence" value="ECO:0007669"/>
    <property type="project" value="UniProtKB-KW"/>
</dbReference>
<reference evidence="4" key="1">
    <citation type="submission" date="2024-07" db="EMBL/GenBank/DDBJ databases">
        <title>Two chromosome-level genome assemblies of Korean endemic species Abeliophyllum distichum and Forsythia ovata (Oleaceae).</title>
        <authorList>
            <person name="Jang H."/>
        </authorList>
    </citation>
    <scope>NUCLEOTIDE SEQUENCE [LARGE SCALE GENOMIC DNA]</scope>
</reference>
<dbReference type="AlphaFoldDB" id="A0ABD1UWW3"/>
<dbReference type="GO" id="GO:0032259">
    <property type="term" value="P:methylation"/>
    <property type="evidence" value="ECO:0007669"/>
    <property type="project" value="UniProtKB-KW"/>
</dbReference>
<dbReference type="Proteomes" id="UP001604277">
    <property type="component" value="Unassembled WGS sequence"/>
</dbReference>
<keyword evidence="2" id="KW-0808">Transferase</keyword>
<keyword evidence="1" id="KW-0489">Methyltransferase</keyword>
<sequence>MQIWINSIFTVSQDVKECISLAVDSVGLKEMPSYEVEMHDHTDWIKQTQESFHLVEVTEGRWIVHEWRKPPVGRSEINTAIKNDGSRHPRIGVSTLGMGVNLQAQDVSPYSRKGQI</sequence>
<gene>
    <name evidence="3" type="ORF">Fot_22017</name>
</gene>
<comment type="caution">
    <text evidence="3">The sequence shown here is derived from an EMBL/GenBank/DDBJ whole genome shotgun (WGS) entry which is preliminary data.</text>
</comment>
<proteinExistence type="predicted"/>
<organism evidence="3 4">
    <name type="scientific">Forsythia ovata</name>
    <dbReference type="NCBI Taxonomy" id="205694"/>
    <lineage>
        <taxon>Eukaryota</taxon>
        <taxon>Viridiplantae</taxon>
        <taxon>Streptophyta</taxon>
        <taxon>Embryophyta</taxon>
        <taxon>Tracheophyta</taxon>
        <taxon>Spermatophyta</taxon>
        <taxon>Magnoliopsida</taxon>
        <taxon>eudicotyledons</taxon>
        <taxon>Gunneridae</taxon>
        <taxon>Pentapetalae</taxon>
        <taxon>asterids</taxon>
        <taxon>lamiids</taxon>
        <taxon>Lamiales</taxon>
        <taxon>Oleaceae</taxon>
        <taxon>Forsythieae</taxon>
        <taxon>Forsythia</taxon>
    </lineage>
</organism>
<dbReference type="InterPro" id="IPR050078">
    <property type="entry name" value="Ribosomal_L11_MeTrfase_PrmA"/>
</dbReference>
<evidence type="ECO:0000256" key="1">
    <source>
        <dbReference type="ARBA" id="ARBA00022603"/>
    </source>
</evidence>
<evidence type="ECO:0000256" key="2">
    <source>
        <dbReference type="ARBA" id="ARBA00022679"/>
    </source>
</evidence>
<dbReference type="PANTHER" id="PTHR43648">
    <property type="entry name" value="ELECTRON TRANSFER FLAVOPROTEIN BETA SUBUNIT LYSINE METHYLTRANSFERASE"/>
    <property type="match status" value="1"/>
</dbReference>
<evidence type="ECO:0000313" key="3">
    <source>
        <dbReference type="EMBL" id="KAL2529416.1"/>
    </source>
</evidence>
<keyword evidence="4" id="KW-1185">Reference proteome</keyword>
<dbReference type="PANTHER" id="PTHR43648:SF1">
    <property type="entry name" value="ELECTRON TRANSFER FLAVOPROTEIN BETA SUBUNIT LYSINE METHYLTRANSFERASE"/>
    <property type="match status" value="1"/>
</dbReference>
<name>A0ABD1UWW3_9LAMI</name>
<dbReference type="Pfam" id="PF06325">
    <property type="entry name" value="PrmA"/>
    <property type="match status" value="1"/>
</dbReference>